<reference evidence="1 2" key="1">
    <citation type="journal article" date="2014" name="PLoS ONE">
        <title>The first complete genome sequence of the class fimbriimonadia in the phylum armatimonadetes.</title>
        <authorList>
            <person name="Hu Z.Y."/>
            <person name="Wang Y.Z."/>
            <person name="Im W.T."/>
            <person name="Wang S.Y."/>
            <person name="Zhao G.P."/>
            <person name="Zheng H.J."/>
            <person name="Quan Z.X."/>
        </authorList>
    </citation>
    <scope>NUCLEOTIDE SEQUENCE [LARGE SCALE GENOMIC DNA]</scope>
    <source>
        <strain evidence="1">Gsoil 348</strain>
    </source>
</reference>
<protein>
    <recommendedName>
        <fullName evidence="3">DUF2171 domain-containing protein</fullName>
    </recommendedName>
</protein>
<dbReference type="RefSeq" id="WP_025226701.1">
    <property type="nucleotide sequence ID" value="NZ_CP007139.1"/>
</dbReference>
<name>A0A068NM84_FIMGI</name>
<dbReference type="AlphaFoldDB" id="A0A068NM84"/>
<dbReference type="Proteomes" id="UP000027982">
    <property type="component" value="Chromosome"/>
</dbReference>
<dbReference type="HOGENOM" id="CLU_170302_0_0_0"/>
<dbReference type="EMBL" id="CP007139">
    <property type="protein sequence ID" value="AIE84678.1"/>
    <property type="molecule type" value="Genomic_DNA"/>
</dbReference>
<sequence>MIDTQRIQVRQEVVGLDGEHVGTVDHLDGNTIKLTRKDSDSEGQHHWIPLDLVAEVDDKVYLSVTTPEAKELWLVSGPTHEV</sequence>
<gene>
    <name evidence="1" type="ORF">OP10G_1310</name>
</gene>
<keyword evidence="2" id="KW-1185">Reference proteome</keyword>
<proteinExistence type="predicted"/>
<dbReference type="Pfam" id="PF09939">
    <property type="entry name" value="DUF2171"/>
    <property type="match status" value="1"/>
</dbReference>
<dbReference type="STRING" id="661478.OP10G_1310"/>
<evidence type="ECO:0000313" key="2">
    <source>
        <dbReference type="Proteomes" id="UP000027982"/>
    </source>
</evidence>
<dbReference type="eggNOG" id="COG3798">
    <property type="taxonomic scope" value="Bacteria"/>
</dbReference>
<organism evidence="1 2">
    <name type="scientific">Fimbriimonas ginsengisoli Gsoil 348</name>
    <dbReference type="NCBI Taxonomy" id="661478"/>
    <lineage>
        <taxon>Bacteria</taxon>
        <taxon>Bacillati</taxon>
        <taxon>Armatimonadota</taxon>
        <taxon>Fimbriimonadia</taxon>
        <taxon>Fimbriimonadales</taxon>
        <taxon>Fimbriimonadaceae</taxon>
        <taxon>Fimbriimonas</taxon>
    </lineage>
</organism>
<dbReference type="KEGG" id="fgi:OP10G_1310"/>
<dbReference type="InterPro" id="IPR018684">
    <property type="entry name" value="DUF2171"/>
</dbReference>
<evidence type="ECO:0008006" key="3">
    <source>
        <dbReference type="Google" id="ProtNLM"/>
    </source>
</evidence>
<accession>A0A068NM84</accession>
<evidence type="ECO:0000313" key="1">
    <source>
        <dbReference type="EMBL" id="AIE84678.1"/>
    </source>
</evidence>
<dbReference type="OrthoDB" id="9803697at2"/>